<name>A0A382R2Q5_9ZZZZ</name>
<feature type="non-terminal residue" evidence="2">
    <location>
        <position position="1"/>
    </location>
</feature>
<protein>
    <recommendedName>
        <fullName evidence="3">Cytochrome c domain-containing protein</fullName>
    </recommendedName>
</protein>
<proteinExistence type="predicted"/>
<keyword evidence="1" id="KW-0472">Membrane</keyword>
<dbReference type="AlphaFoldDB" id="A0A382R2Q5"/>
<dbReference type="EMBL" id="UINC01118716">
    <property type="protein sequence ID" value="SVC92029.1"/>
    <property type="molecule type" value="Genomic_DNA"/>
</dbReference>
<evidence type="ECO:0000256" key="1">
    <source>
        <dbReference type="SAM" id="Phobius"/>
    </source>
</evidence>
<feature type="transmembrane region" description="Helical" evidence="1">
    <location>
        <begin position="26"/>
        <end position="43"/>
    </location>
</feature>
<gene>
    <name evidence="2" type="ORF">METZ01_LOCUS344883</name>
</gene>
<evidence type="ECO:0000313" key="2">
    <source>
        <dbReference type="EMBL" id="SVC92029.1"/>
    </source>
</evidence>
<keyword evidence="1" id="KW-1133">Transmembrane helix</keyword>
<organism evidence="2">
    <name type="scientific">marine metagenome</name>
    <dbReference type="NCBI Taxonomy" id="408172"/>
    <lineage>
        <taxon>unclassified sequences</taxon>
        <taxon>metagenomes</taxon>
        <taxon>ecological metagenomes</taxon>
    </lineage>
</organism>
<keyword evidence="1" id="KW-0812">Transmembrane</keyword>
<evidence type="ECO:0008006" key="3">
    <source>
        <dbReference type="Google" id="ProtNLM"/>
    </source>
</evidence>
<accession>A0A382R2Q5</accession>
<feature type="non-terminal residue" evidence="2">
    <location>
        <position position="205"/>
    </location>
</feature>
<reference evidence="2" key="1">
    <citation type="submission" date="2018-05" db="EMBL/GenBank/DDBJ databases">
        <authorList>
            <person name="Lanie J.A."/>
            <person name="Ng W.-L."/>
            <person name="Kazmierczak K.M."/>
            <person name="Andrzejewski T.M."/>
            <person name="Davidsen T.M."/>
            <person name="Wayne K.J."/>
            <person name="Tettelin H."/>
            <person name="Glass J.I."/>
            <person name="Rusch D."/>
            <person name="Podicherti R."/>
            <person name="Tsui H.-C.T."/>
            <person name="Winkler M.E."/>
        </authorList>
    </citation>
    <scope>NUCLEOTIDE SEQUENCE</scope>
</reference>
<sequence>VLSADLDWIRRVSSDQGEAIMTRHGGLGWVALIAAFVLIPGVARAQTSASTELTFTKDIVPILQRSCQVCHRQGEMAPMSLVTYQEVRPWARAIKNKVVNRQMPPWHIDKNIGIQKFKNDTSLSDEEISLVTSWVVNGAPRGNPADAPPPVKWPNSSVWQIGEPDLVVQFPTHLVPAEGSDLFGDLYTELDLDEDRYIKAIQTRP</sequence>